<organism evidence="3 4">
    <name type="scientific">Rasamsonia emersonii (strain ATCC 16479 / CBS 393.64 / IMI 116815)</name>
    <dbReference type="NCBI Taxonomy" id="1408163"/>
    <lineage>
        <taxon>Eukaryota</taxon>
        <taxon>Fungi</taxon>
        <taxon>Dikarya</taxon>
        <taxon>Ascomycota</taxon>
        <taxon>Pezizomycotina</taxon>
        <taxon>Eurotiomycetes</taxon>
        <taxon>Eurotiomycetidae</taxon>
        <taxon>Eurotiales</taxon>
        <taxon>Trichocomaceae</taxon>
        <taxon>Rasamsonia</taxon>
    </lineage>
</organism>
<dbReference type="Proteomes" id="UP000053958">
    <property type="component" value="Unassembled WGS sequence"/>
</dbReference>
<dbReference type="PANTHER" id="PTHR40368:SF1">
    <property type="entry name" value="YALI0F14399P"/>
    <property type="match status" value="1"/>
</dbReference>
<protein>
    <submittedName>
        <fullName evidence="3">Uncharacterized protein</fullName>
    </submittedName>
</protein>
<dbReference type="EMBL" id="LASV01000248">
    <property type="protein sequence ID" value="KKA20567.1"/>
    <property type="molecule type" value="Genomic_DNA"/>
</dbReference>
<keyword evidence="2" id="KW-0732">Signal</keyword>
<dbReference type="RefSeq" id="XP_013327179.1">
    <property type="nucleotide sequence ID" value="XM_013471725.1"/>
</dbReference>
<accession>A0A0F4YQL0</accession>
<dbReference type="PANTHER" id="PTHR40368">
    <property type="entry name" value="YALI0F14399P"/>
    <property type="match status" value="1"/>
</dbReference>
<dbReference type="STRING" id="1408163.A0A0F4YQL0"/>
<keyword evidence="1" id="KW-1133">Transmembrane helix</keyword>
<reference evidence="3 4" key="1">
    <citation type="submission" date="2015-04" db="EMBL/GenBank/DDBJ databases">
        <authorList>
            <person name="Heijne W.H."/>
            <person name="Fedorova N.D."/>
            <person name="Nierman W.C."/>
            <person name="Vollebregt A.W."/>
            <person name="Zhao Z."/>
            <person name="Wu L."/>
            <person name="Kumar M."/>
            <person name="Stam H."/>
            <person name="van den Berg M.A."/>
            <person name="Pel H.J."/>
        </authorList>
    </citation>
    <scope>NUCLEOTIDE SEQUENCE [LARGE SCALE GENOMIC DNA]</scope>
    <source>
        <strain evidence="3 4">CBS 393.64</strain>
    </source>
</reference>
<feature type="chain" id="PRO_5002481981" evidence="2">
    <location>
        <begin position="22"/>
        <end position="408"/>
    </location>
</feature>
<feature type="signal peptide" evidence="2">
    <location>
        <begin position="1"/>
        <end position="21"/>
    </location>
</feature>
<evidence type="ECO:0000313" key="3">
    <source>
        <dbReference type="EMBL" id="KKA20567.1"/>
    </source>
</evidence>
<dbReference type="GeneID" id="25317756"/>
<name>A0A0F4YQL0_RASE3</name>
<sequence length="408" mass="42776">MMFLPASSWSLLLLLGHLAVGKNPSRDEGGYRYGQPVPVSCLNRTIESGEHIEDKLGRLQYIPFPTCNETSLPLALHYGVSETITCTIDALPDTLYHLFEYYVHSDAPLTCRVPTGPLSPSSTLDAGSKHVSSSSAAGKEYDIVDINSDGSAGDSGPPYTPLTIALQGTLQRSHLHIWTDMNVIVHQISSVESPRKKSKRATTTPGYVVAGTAYSVPELHSQDSSSSNSRKAADEDAALIENARNPWTAGHGSKVIRGEPLTFRFRVNWVAGADSLGWTTPASSSSSSSFAAFFSKLIFFIMAAGIGALAASYWERRIRHGGSGGWKGEGILGRPMYGGSNHSRRNGSGSGVTYGNSGRLNGYGGFSQGNIPAASPFGGGGSNGSSVAVGAAGGGGYGGFGAGYGKKD</sequence>
<evidence type="ECO:0000313" key="4">
    <source>
        <dbReference type="Proteomes" id="UP000053958"/>
    </source>
</evidence>
<keyword evidence="4" id="KW-1185">Reference proteome</keyword>
<keyword evidence="1" id="KW-0812">Transmembrane</keyword>
<evidence type="ECO:0000256" key="1">
    <source>
        <dbReference type="SAM" id="Phobius"/>
    </source>
</evidence>
<feature type="transmembrane region" description="Helical" evidence="1">
    <location>
        <begin position="290"/>
        <end position="314"/>
    </location>
</feature>
<dbReference type="OrthoDB" id="18530at2759"/>
<comment type="caution">
    <text evidence="3">The sequence shown here is derived from an EMBL/GenBank/DDBJ whole genome shotgun (WGS) entry which is preliminary data.</text>
</comment>
<evidence type="ECO:0000256" key="2">
    <source>
        <dbReference type="SAM" id="SignalP"/>
    </source>
</evidence>
<proteinExistence type="predicted"/>
<keyword evidence="1" id="KW-0472">Membrane</keyword>
<dbReference type="AlphaFoldDB" id="A0A0F4YQL0"/>
<gene>
    <name evidence="3" type="ORF">T310_5411</name>
</gene>